<feature type="compositionally biased region" description="Polar residues" evidence="4">
    <location>
        <begin position="527"/>
        <end position="560"/>
    </location>
</feature>
<gene>
    <name evidence="6" type="ORF">cyc_06683</name>
</gene>
<dbReference type="Pfam" id="PF08573">
    <property type="entry name" value="SAE2"/>
    <property type="match status" value="1"/>
</dbReference>
<organism evidence="6 7">
    <name type="scientific">Cyclospora cayetanensis</name>
    <dbReference type="NCBI Taxonomy" id="88456"/>
    <lineage>
        <taxon>Eukaryota</taxon>
        <taxon>Sar</taxon>
        <taxon>Alveolata</taxon>
        <taxon>Apicomplexa</taxon>
        <taxon>Conoidasida</taxon>
        <taxon>Coccidia</taxon>
        <taxon>Eucoccidiorida</taxon>
        <taxon>Eimeriorina</taxon>
        <taxon>Eimeriidae</taxon>
        <taxon>Cyclospora</taxon>
    </lineage>
</organism>
<feature type="compositionally biased region" description="Basic and acidic residues" evidence="4">
    <location>
        <begin position="604"/>
        <end position="625"/>
    </location>
</feature>
<evidence type="ECO:0000256" key="2">
    <source>
        <dbReference type="ARBA" id="ARBA00022763"/>
    </source>
</evidence>
<protein>
    <recommendedName>
        <fullName evidence="5">DNA endonuclease activator Ctp1 C-terminal domain-containing protein</fullName>
    </recommendedName>
</protein>
<name>A0A1D3D047_9EIME</name>
<dbReference type="InParanoid" id="A0A1D3D047"/>
<evidence type="ECO:0000256" key="4">
    <source>
        <dbReference type="SAM" id="MobiDB-lite"/>
    </source>
</evidence>
<evidence type="ECO:0000259" key="5">
    <source>
        <dbReference type="Pfam" id="PF08573"/>
    </source>
</evidence>
<reference evidence="6 7" key="1">
    <citation type="journal article" date="2016" name="BMC Genomics">
        <title>Comparative genomics reveals Cyclospora cayetanensis possesses coccidia-like metabolism and invasion components but unique surface antigens.</title>
        <authorList>
            <person name="Liu S."/>
            <person name="Wang L."/>
            <person name="Zheng H."/>
            <person name="Xu Z."/>
            <person name="Roellig D.M."/>
            <person name="Li N."/>
            <person name="Frace M.A."/>
            <person name="Tang K."/>
            <person name="Arrowood M.J."/>
            <person name="Moss D.M."/>
            <person name="Zhang L."/>
            <person name="Feng Y."/>
            <person name="Xiao L."/>
        </authorList>
    </citation>
    <scope>NUCLEOTIDE SEQUENCE [LARGE SCALE GENOMIC DNA]</scope>
    <source>
        <strain evidence="6 7">CHN_HEN01</strain>
    </source>
</reference>
<feature type="compositionally biased region" description="Polar residues" evidence="4">
    <location>
        <begin position="49"/>
        <end position="62"/>
    </location>
</feature>
<dbReference type="Proteomes" id="UP000095192">
    <property type="component" value="Unassembled WGS sequence"/>
</dbReference>
<feature type="region of interest" description="Disordered" evidence="4">
    <location>
        <begin position="457"/>
        <end position="560"/>
    </location>
</feature>
<keyword evidence="2" id="KW-0227">DNA damage</keyword>
<comment type="subcellular location">
    <subcellularLocation>
        <location evidence="1">Nucleus</location>
    </subcellularLocation>
</comment>
<feature type="domain" description="DNA endonuclease activator Ctp1 C-terminal" evidence="5">
    <location>
        <begin position="697"/>
        <end position="788"/>
    </location>
</feature>
<dbReference type="VEuPathDB" id="ToxoDB:cyc_06683"/>
<comment type="caution">
    <text evidence="6">The sequence shown here is derived from an EMBL/GenBank/DDBJ whole genome shotgun (WGS) entry which is preliminary data.</text>
</comment>
<keyword evidence="3" id="KW-0539">Nucleus</keyword>
<feature type="compositionally biased region" description="Low complexity" evidence="4">
    <location>
        <begin position="476"/>
        <end position="486"/>
    </location>
</feature>
<dbReference type="GO" id="GO:0005634">
    <property type="term" value="C:nucleus"/>
    <property type="evidence" value="ECO:0007669"/>
    <property type="project" value="UniProtKB-SubCell"/>
</dbReference>
<feature type="compositionally biased region" description="Basic and acidic residues" evidence="4">
    <location>
        <begin position="494"/>
        <end position="506"/>
    </location>
</feature>
<dbReference type="EMBL" id="JROU02001309">
    <property type="protein sequence ID" value="OEH76821.1"/>
    <property type="molecule type" value="Genomic_DNA"/>
</dbReference>
<evidence type="ECO:0000313" key="7">
    <source>
        <dbReference type="Proteomes" id="UP000095192"/>
    </source>
</evidence>
<evidence type="ECO:0000256" key="1">
    <source>
        <dbReference type="ARBA" id="ARBA00004123"/>
    </source>
</evidence>
<dbReference type="GO" id="GO:0006281">
    <property type="term" value="P:DNA repair"/>
    <property type="evidence" value="ECO:0007669"/>
    <property type="project" value="InterPro"/>
</dbReference>
<dbReference type="VEuPathDB" id="ToxoDB:LOC34622793"/>
<feature type="compositionally biased region" description="Polar residues" evidence="4">
    <location>
        <begin position="9"/>
        <end position="18"/>
    </location>
</feature>
<keyword evidence="7" id="KW-1185">Reference proteome</keyword>
<dbReference type="AlphaFoldDB" id="A0A1D3D047"/>
<feature type="region of interest" description="Disordered" evidence="4">
    <location>
        <begin position="757"/>
        <end position="789"/>
    </location>
</feature>
<sequence>MAAAAVTLSECNSSTTTNRSEDAYRVSTPETSAVHGVEDPAPRRRPSYSGEQASEASSGTFLQQKDISERAAPVHFLKSPYAAAQLGGNLCHSTTCGIESSHLEGSRRPKIQYNWSNTGINEPEPCMHQDLRRVVASLLAAHKVQAEELKRLCYHWRAQHRALQGKVCRLKSRLRQHSALLASLVGYIRKEGPGEGPQWTMLEACLARLQGDSGELLCSSAEEAVTADETGWEASYFLSDSPSLWISKLVHWCDRIDGLPIASLGPANSLQSEPSHRDAGGNRSSVPAVAYERLRGRYRRDSESNELSSCEGQGLRVHLLSSERGSLSAAALRDAERFKDFIEGASLRQEAWLETFSSFAATAAPVASLSAAKSLSLELLDEAVTLLASDLLLLVAEALEPEQSLKAASIRQGMRVLCLLERSAAARCNIKSGRLRKGTSMKVFAFEPFAVCVQPNCENTDDSRTGEAPCRGTADGTPGPLPTGEGLQKRQRTVKAEKSTKERQDGTTHPGARPKLLSSGAFGRGQEQLQTCTRDSSCPSNQPSEGSQTLVGNSSSRTTVSLQLGHDHSCRLNRSEGSARASGGPCSPGASRAPVTWESTATANRDEIKAKEKLSQEAGVSERRGASGISEGARSSNVQAVDGAPCSPKGHCGAPASEGNSSRSGAVVSVRCSGQAAQQQLERMQQQLPRVRAAVPKSVRQQLPAFGCQECTSFFDMMGKIRGCPGAPKGCSHYRDKGIHAAKAPESDDELRVERLRAPTISEPKQQRITSRHRQLAPPPSTPPGYWDL</sequence>
<proteinExistence type="predicted"/>
<evidence type="ECO:0000256" key="3">
    <source>
        <dbReference type="ARBA" id="ARBA00023242"/>
    </source>
</evidence>
<evidence type="ECO:0000313" key="6">
    <source>
        <dbReference type="EMBL" id="OEH76821.1"/>
    </source>
</evidence>
<feature type="region of interest" description="Disordered" evidence="4">
    <location>
        <begin position="573"/>
        <end position="665"/>
    </location>
</feature>
<accession>A0A1D3D047</accession>
<feature type="region of interest" description="Disordered" evidence="4">
    <location>
        <begin position="1"/>
        <end position="62"/>
    </location>
</feature>
<dbReference type="InterPro" id="IPR013882">
    <property type="entry name" value="Ctp1_C"/>
</dbReference>